<sequence>MEEGLRQSEDEETSIEERGEGTCRLRKQTTNIDLKDLERPPRSKLKPERIKNRSGSKDLQLQNQHVTSPIKHKGETKRNKPDSGSMEAAGFSEQNRI</sequence>
<evidence type="ECO:0000313" key="3">
    <source>
        <dbReference type="EMBL" id="KAF2552135.1"/>
    </source>
</evidence>
<name>A0A8S9FFY5_BRACR</name>
<evidence type="ECO:0000313" key="2">
    <source>
        <dbReference type="EMBL" id="KAF2531829.1"/>
    </source>
</evidence>
<reference evidence="2" key="1">
    <citation type="submission" date="2019-12" db="EMBL/GenBank/DDBJ databases">
        <title>Genome sequencing and annotation of Brassica cretica.</title>
        <authorList>
            <person name="Studholme D.J."/>
            <person name="Sarris P.F."/>
        </authorList>
    </citation>
    <scope>NUCLEOTIDE SEQUENCE</scope>
    <source>
        <strain evidence="3">PFS-001/15</strain>
        <strain evidence="2">PFS-102/07</strain>
        <tissue evidence="2">Leaf</tissue>
    </source>
</reference>
<accession>A0A8S9FFY5</accession>
<feature type="compositionally biased region" description="Polar residues" evidence="1">
    <location>
        <begin position="57"/>
        <end position="67"/>
    </location>
</feature>
<dbReference type="EMBL" id="QGKY02002305">
    <property type="protein sequence ID" value="KAF2531829.1"/>
    <property type="molecule type" value="Genomic_DNA"/>
</dbReference>
<evidence type="ECO:0000256" key="1">
    <source>
        <dbReference type="SAM" id="MobiDB-lite"/>
    </source>
</evidence>
<proteinExistence type="predicted"/>
<feature type="compositionally biased region" description="Basic and acidic residues" evidence="1">
    <location>
        <begin position="72"/>
        <end position="81"/>
    </location>
</feature>
<feature type="compositionally biased region" description="Basic and acidic residues" evidence="1">
    <location>
        <begin position="33"/>
        <end position="51"/>
    </location>
</feature>
<dbReference type="AlphaFoldDB" id="A0A8S9FFY5"/>
<dbReference type="EMBL" id="QGKW02001988">
    <property type="protein sequence ID" value="KAF2552135.1"/>
    <property type="molecule type" value="Genomic_DNA"/>
</dbReference>
<feature type="region of interest" description="Disordered" evidence="1">
    <location>
        <begin position="1"/>
        <end position="97"/>
    </location>
</feature>
<comment type="caution">
    <text evidence="2">The sequence shown here is derived from an EMBL/GenBank/DDBJ whole genome shotgun (WGS) entry which is preliminary data.</text>
</comment>
<organism evidence="2">
    <name type="scientific">Brassica cretica</name>
    <name type="common">Mustard</name>
    <dbReference type="NCBI Taxonomy" id="69181"/>
    <lineage>
        <taxon>Eukaryota</taxon>
        <taxon>Viridiplantae</taxon>
        <taxon>Streptophyta</taxon>
        <taxon>Embryophyta</taxon>
        <taxon>Tracheophyta</taxon>
        <taxon>Spermatophyta</taxon>
        <taxon>Magnoliopsida</taxon>
        <taxon>eudicotyledons</taxon>
        <taxon>Gunneridae</taxon>
        <taxon>Pentapetalae</taxon>
        <taxon>rosids</taxon>
        <taxon>malvids</taxon>
        <taxon>Brassicales</taxon>
        <taxon>Brassicaceae</taxon>
        <taxon>Brassiceae</taxon>
        <taxon>Brassica</taxon>
    </lineage>
</organism>
<gene>
    <name evidence="3" type="ORF">F2Q68_00035732</name>
    <name evidence="2" type="ORF">F2Q70_00031321</name>
</gene>
<protein>
    <submittedName>
        <fullName evidence="2">Uncharacterized protein</fullName>
    </submittedName>
</protein>
<dbReference type="Proteomes" id="UP000712281">
    <property type="component" value="Unassembled WGS sequence"/>
</dbReference>